<name>A0A164MDX1_9AGAM</name>
<dbReference type="AlphaFoldDB" id="A0A164MDX1"/>
<keyword evidence="2" id="KW-1185">Reference proteome</keyword>
<proteinExistence type="predicted"/>
<dbReference type="Proteomes" id="UP000076722">
    <property type="component" value="Unassembled WGS sequence"/>
</dbReference>
<organism evidence="1 2">
    <name type="scientific">Sistotremastrum niveocremeum HHB9708</name>
    <dbReference type="NCBI Taxonomy" id="1314777"/>
    <lineage>
        <taxon>Eukaryota</taxon>
        <taxon>Fungi</taxon>
        <taxon>Dikarya</taxon>
        <taxon>Basidiomycota</taxon>
        <taxon>Agaricomycotina</taxon>
        <taxon>Agaricomycetes</taxon>
        <taxon>Sistotremastrales</taxon>
        <taxon>Sistotremastraceae</taxon>
        <taxon>Sertulicium</taxon>
        <taxon>Sertulicium niveocremeum</taxon>
    </lineage>
</organism>
<gene>
    <name evidence="1" type="ORF">SISNIDRAFT_471645</name>
</gene>
<accession>A0A164MDX1</accession>
<sequence>MAAPQHPFPAAPVHENVNVIDGYTRVKEIWDRGAQYLAQEEPDPLRLRITADELMDLDDLMEALVEEVDSEEWIKVPVPELGRIQAEANRIEAVAVVQTGRRGRPRKRIDEEILQTMLAN</sequence>
<protein>
    <submittedName>
        <fullName evidence="1">Uncharacterized protein</fullName>
    </submittedName>
</protein>
<evidence type="ECO:0000313" key="1">
    <source>
        <dbReference type="EMBL" id="KZS86617.1"/>
    </source>
</evidence>
<dbReference type="EMBL" id="KV419479">
    <property type="protein sequence ID" value="KZS86617.1"/>
    <property type="molecule type" value="Genomic_DNA"/>
</dbReference>
<reference evidence="1 2" key="1">
    <citation type="journal article" date="2016" name="Mol. Biol. Evol.">
        <title>Comparative Genomics of Early-Diverging Mushroom-Forming Fungi Provides Insights into the Origins of Lignocellulose Decay Capabilities.</title>
        <authorList>
            <person name="Nagy L.G."/>
            <person name="Riley R."/>
            <person name="Tritt A."/>
            <person name="Adam C."/>
            <person name="Daum C."/>
            <person name="Floudas D."/>
            <person name="Sun H."/>
            <person name="Yadav J.S."/>
            <person name="Pangilinan J."/>
            <person name="Larsson K.H."/>
            <person name="Matsuura K."/>
            <person name="Barry K."/>
            <person name="Labutti K."/>
            <person name="Kuo R."/>
            <person name="Ohm R.A."/>
            <person name="Bhattacharya S.S."/>
            <person name="Shirouzu T."/>
            <person name="Yoshinaga Y."/>
            <person name="Martin F.M."/>
            <person name="Grigoriev I.V."/>
            <person name="Hibbett D.S."/>
        </authorList>
    </citation>
    <scope>NUCLEOTIDE SEQUENCE [LARGE SCALE GENOMIC DNA]</scope>
    <source>
        <strain evidence="1 2">HHB9708</strain>
    </source>
</reference>
<evidence type="ECO:0000313" key="2">
    <source>
        <dbReference type="Proteomes" id="UP000076722"/>
    </source>
</evidence>